<comment type="caution">
    <text evidence="1">The sequence shown here is derived from an EMBL/GenBank/DDBJ whole genome shotgun (WGS) entry which is preliminary data.</text>
</comment>
<evidence type="ECO:0000313" key="1">
    <source>
        <dbReference type="EMBL" id="MBB3190845.1"/>
    </source>
</evidence>
<reference evidence="1 2" key="1">
    <citation type="submission" date="2020-08" db="EMBL/GenBank/DDBJ databases">
        <title>Genomic Encyclopedia of Type Strains, Phase III (KMG-III): the genomes of soil and plant-associated and newly described type strains.</title>
        <authorList>
            <person name="Whitman W."/>
        </authorList>
    </citation>
    <scope>NUCLEOTIDE SEQUENCE [LARGE SCALE GENOMIC DNA]</scope>
    <source>
        <strain evidence="1 2">CECT 7282</strain>
    </source>
</reference>
<organism evidence="1 2">
    <name type="scientific">Halomonas cerina</name>
    <dbReference type="NCBI Taxonomy" id="447424"/>
    <lineage>
        <taxon>Bacteria</taxon>
        <taxon>Pseudomonadati</taxon>
        <taxon>Pseudomonadota</taxon>
        <taxon>Gammaproteobacteria</taxon>
        <taxon>Oceanospirillales</taxon>
        <taxon>Halomonadaceae</taxon>
        <taxon>Halomonas</taxon>
    </lineage>
</organism>
<keyword evidence="2" id="KW-1185">Reference proteome</keyword>
<protein>
    <submittedName>
        <fullName evidence="1">Uncharacterized protein</fullName>
    </submittedName>
</protein>
<dbReference type="Proteomes" id="UP000547614">
    <property type="component" value="Unassembled WGS sequence"/>
</dbReference>
<gene>
    <name evidence="1" type="ORF">FHR94_002086</name>
</gene>
<dbReference type="AlphaFoldDB" id="A0A839VA85"/>
<proteinExistence type="predicted"/>
<evidence type="ECO:0000313" key="2">
    <source>
        <dbReference type="Proteomes" id="UP000547614"/>
    </source>
</evidence>
<dbReference type="RefSeq" id="WP_183325637.1">
    <property type="nucleotide sequence ID" value="NZ_JACHXP010000009.1"/>
</dbReference>
<sequence length="68" mass="7206">MTRPPLALAVSSRALFYSLELATVALAPGHVDEGLAVELDEVAHQPFINPVGEQQYPMPFDVAVGSGD</sequence>
<name>A0A839VA85_9GAMM</name>
<dbReference type="EMBL" id="JACHXP010000009">
    <property type="protein sequence ID" value="MBB3190845.1"/>
    <property type="molecule type" value="Genomic_DNA"/>
</dbReference>
<accession>A0A839VA85</accession>